<protein>
    <submittedName>
        <fullName evidence="7">Uncharacterized protein</fullName>
    </submittedName>
</protein>
<keyword evidence="5" id="KW-0053">Apoptosis</keyword>
<dbReference type="InterPro" id="IPR012918">
    <property type="entry name" value="RTP801-like"/>
</dbReference>
<dbReference type="PANTHER" id="PTHR12478">
    <property type="entry name" value="DNA-DAMAGE-INDUCIBLE TRANSCRIPT 4 PROTEIN DDIT4"/>
    <property type="match status" value="1"/>
</dbReference>
<comment type="caution">
    <text evidence="7">The sequence shown here is derived from an EMBL/GenBank/DDBJ whole genome shotgun (WGS) entry which is preliminary data.</text>
</comment>
<organism evidence="7 8">
    <name type="scientific">Tenebrio molitor</name>
    <name type="common">Yellow mealworm beetle</name>
    <dbReference type="NCBI Taxonomy" id="7067"/>
    <lineage>
        <taxon>Eukaryota</taxon>
        <taxon>Metazoa</taxon>
        <taxon>Ecdysozoa</taxon>
        <taxon>Arthropoda</taxon>
        <taxon>Hexapoda</taxon>
        <taxon>Insecta</taxon>
        <taxon>Pterygota</taxon>
        <taxon>Neoptera</taxon>
        <taxon>Endopterygota</taxon>
        <taxon>Coleoptera</taxon>
        <taxon>Polyphaga</taxon>
        <taxon>Cucujiformia</taxon>
        <taxon>Tenebrionidae</taxon>
        <taxon>Tenebrio</taxon>
    </lineage>
</organism>
<comment type="function">
    <text evidence="6">Inhibits cell growth by regulating the Tor pathway upstream of the Tsc1-Tsc2 complex and downstream of Akt1. Acts as a cell death activator during head development.</text>
</comment>
<dbReference type="FunFam" id="3.90.470.40:FF:000003">
    <property type="entry name" value="Charybde, isoform E"/>
    <property type="match status" value="1"/>
</dbReference>
<sequence length="158" mass="17725">MEIITFTNQFNNNVGESEVVVDSSEALAIEALSKRFAEELKKAKRAHLACGEVLLPTDLTTALAKDVHAMAETELCGLKGCTIYINFESGDDNRRLSVINCDPSTPSTFELYLTLKQSINGWNNFLPQFLKKMTRGGTVMISSEYDLQKKKLYRSYDD</sequence>
<accession>A0A8J6HMV5</accession>
<dbReference type="GO" id="GO:0045926">
    <property type="term" value="P:negative regulation of growth"/>
    <property type="evidence" value="ECO:0007669"/>
    <property type="project" value="UniProtKB-ARBA"/>
</dbReference>
<keyword evidence="3" id="KW-0217">Developmental protein</keyword>
<evidence type="ECO:0000313" key="7">
    <source>
        <dbReference type="EMBL" id="KAH0817549.1"/>
    </source>
</evidence>
<dbReference type="GO" id="GO:0009968">
    <property type="term" value="P:negative regulation of signal transduction"/>
    <property type="evidence" value="ECO:0007669"/>
    <property type="project" value="InterPro"/>
</dbReference>
<evidence type="ECO:0000256" key="3">
    <source>
        <dbReference type="ARBA" id="ARBA00022473"/>
    </source>
</evidence>
<reference evidence="7" key="2">
    <citation type="submission" date="2021-08" db="EMBL/GenBank/DDBJ databases">
        <authorList>
            <person name="Eriksson T."/>
        </authorList>
    </citation>
    <scope>NUCLEOTIDE SEQUENCE</scope>
    <source>
        <strain evidence="7">Stoneville</strain>
        <tissue evidence="7">Whole head</tissue>
    </source>
</reference>
<dbReference type="GO" id="GO:0006979">
    <property type="term" value="P:response to oxidative stress"/>
    <property type="evidence" value="ECO:0007669"/>
    <property type="project" value="UniProtKB-ARBA"/>
</dbReference>
<name>A0A8J6HMV5_TENMO</name>
<dbReference type="GO" id="GO:0032006">
    <property type="term" value="P:regulation of TOR signaling"/>
    <property type="evidence" value="ECO:0007669"/>
    <property type="project" value="UniProtKB-ARBA"/>
</dbReference>
<evidence type="ECO:0000256" key="1">
    <source>
        <dbReference type="ARBA" id="ARBA00004496"/>
    </source>
</evidence>
<dbReference type="Pfam" id="PF07809">
    <property type="entry name" value="RTP801_C"/>
    <property type="match status" value="1"/>
</dbReference>
<dbReference type="GO" id="GO:0005737">
    <property type="term" value="C:cytoplasm"/>
    <property type="evidence" value="ECO:0007669"/>
    <property type="project" value="UniProtKB-SubCell"/>
</dbReference>
<dbReference type="PANTHER" id="PTHR12478:SF16">
    <property type="entry name" value="PROTEIN CHARYBDE-RELATED"/>
    <property type="match status" value="1"/>
</dbReference>
<keyword evidence="4" id="KW-0963">Cytoplasm</keyword>
<comment type="subcellular location">
    <subcellularLocation>
        <location evidence="1">Cytoplasm</location>
    </subcellularLocation>
</comment>
<proteinExistence type="inferred from homology"/>
<dbReference type="EMBL" id="JABDTM020019269">
    <property type="protein sequence ID" value="KAH0817549.1"/>
    <property type="molecule type" value="Genomic_DNA"/>
</dbReference>
<dbReference type="GO" id="GO:0006915">
    <property type="term" value="P:apoptotic process"/>
    <property type="evidence" value="ECO:0007669"/>
    <property type="project" value="UniProtKB-KW"/>
</dbReference>
<dbReference type="GO" id="GO:0008258">
    <property type="term" value="P:head involution"/>
    <property type="evidence" value="ECO:0007669"/>
    <property type="project" value="UniProtKB-ARBA"/>
</dbReference>
<evidence type="ECO:0000313" key="8">
    <source>
        <dbReference type="Proteomes" id="UP000719412"/>
    </source>
</evidence>
<evidence type="ECO:0000256" key="4">
    <source>
        <dbReference type="ARBA" id="ARBA00022490"/>
    </source>
</evidence>
<dbReference type="OrthoDB" id="10018535at2759"/>
<gene>
    <name evidence="7" type="ORF">GEV33_005242</name>
</gene>
<reference evidence="7" key="1">
    <citation type="journal article" date="2020" name="J Insects Food Feed">
        <title>The yellow mealworm (Tenebrio molitor) genome: a resource for the emerging insects as food and feed industry.</title>
        <authorList>
            <person name="Eriksson T."/>
            <person name="Andere A."/>
            <person name="Kelstrup H."/>
            <person name="Emery V."/>
            <person name="Picard C."/>
        </authorList>
    </citation>
    <scope>NUCLEOTIDE SEQUENCE</scope>
    <source>
        <strain evidence="7">Stoneville</strain>
        <tissue evidence="7">Whole head</tissue>
    </source>
</reference>
<keyword evidence="8" id="KW-1185">Reference proteome</keyword>
<evidence type="ECO:0000256" key="5">
    <source>
        <dbReference type="ARBA" id="ARBA00022703"/>
    </source>
</evidence>
<dbReference type="Proteomes" id="UP000719412">
    <property type="component" value="Unassembled WGS sequence"/>
</dbReference>
<evidence type="ECO:0000256" key="6">
    <source>
        <dbReference type="ARBA" id="ARBA00059352"/>
    </source>
</evidence>
<comment type="similarity">
    <text evidence="2">Belongs to the DDIT4 family.</text>
</comment>
<dbReference type="AlphaFoldDB" id="A0A8J6HMV5"/>
<evidence type="ECO:0000256" key="2">
    <source>
        <dbReference type="ARBA" id="ARBA00010670"/>
    </source>
</evidence>